<dbReference type="EMBL" id="JACHMH010000001">
    <property type="protein sequence ID" value="MBB4679258.1"/>
    <property type="molecule type" value="Genomic_DNA"/>
</dbReference>
<sequence length="42" mass="4537">MPISEDLPPDTPAVVVEYFFALECPWLGWFEPAPGTEATAAA</sequence>
<keyword evidence="2" id="KW-1185">Reference proteome</keyword>
<proteinExistence type="predicted"/>
<gene>
    <name evidence="1" type="ORF">HNR67_005376</name>
</gene>
<reference evidence="1 2" key="1">
    <citation type="submission" date="2020-08" db="EMBL/GenBank/DDBJ databases">
        <title>Sequencing the genomes of 1000 actinobacteria strains.</title>
        <authorList>
            <person name="Klenk H.-P."/>
        </authorList>
    </citation>
    <scope>NUCLEOTIDE SEQUENCE [LARGE SCALE GENOMIC DNA]</scope>
    <source>
        <strain evidence="1 2">DSM 44230</strain>
    </source>
</reference>
<dbReference type="RefSeq" id="WP_281403254.1">
    <property type="nucleotide sequence ID" value="NZ_BAAAUI010000025.1"/>
</dbReference>
<accession>A0A7W7CDR2</accession>
<evidence type="ECO:0000313" key="1">
    <source>
        <dbReference type="EMBL" id="MBB4679258.1"/>
    </source>
</evidence>
<dbReference type="AlphaFoldDB" id="A0A7W7CDR2"/>
<organism evidence="1 2">
    <name type="scientific">Crossiella cryophila</name>
    <dbReference type="NCBI Taxonomy" id="43355"/>
    <lineage>
        <taxon>Bacteria</taxon>
        <taxon>Bacillati</taxon>
        <taxon>Actinomycetota</taxon>
        <taxon>Actinomycetes</taxon>
        <taxon>Pseudonocardiales</taxon>
        <taxon>Pseudonocardiaceae</taxon>
        <taxon>Crossiella</taxon>
    </lineage>
</organism>
<protein>
    <submittedName>
        <fullName evidence="1">Uncharacterized protein</fullName>
    </submittedName>
</protein>
<name>A0A7W7CDR2_9PSEU</name>
<comment type="caution">
    <text evidence="1">The sequence shown here is derived from an EMBL/GenBank/DDBJ whole genome shotgun (WGS) entry which is preliminary data.</text>
</comment>
<evidence type="ECO:0000313" key="2">
    <source>
        <dbReference type="Proteomes" id="UP000533598"/>
    </source>
</evidence>
<dbReference type="Proteomes" id="UP000533598">
    <property type="component" value="Unassembled WGS sequence"/>
</dbReference>